<reference evidence="1" key="1">
    <citation type="journal article" date="2022" name="bioRxiv">
        <title>Sequencing and chromosome-scale assembly of the giantPleurodeles waltlgenome.</title>
        <authorList>
            <person name="Brown T."/>
            <person name="Elewa A."/>
            <person name="Iarovenko S."/>
            <person name="Subramanian E."/>
            <person name="Araus A.J."/>
            <person name="Petzold A."/>
            <person name="Susuki M."/>
            <person name="Suzuki K.-i.T."/>
            <person name="Hayashi T."/>
            <person name="Toyoda A."/>
            <person name="Oliveira C."/>
            <person name="Osipova E."/>
            <person name="Leigh N.D."/>
            <person name="Simon A."/>
            <person name="Yun M.H."/>
        </authorList>
    </citation>
    <scope>NUCLEOTIDE SEQUENCE</scope>
    <source>
        <strain evidence="1">20211129_DDA</strain>
        <tissue evidence="1">Liver</tissue>
    </source>
</reference>
<gene>
    <name evidence="1" type="ORF">NDU88_000428</name>
</gene>
<accession>A0AAV7P0U7</accession>
<name>A0AAV7P0U7_PLEWA</name>
<dbReference type="Proteomes" id="UP001066276">
    <property type="component" value="Chromosome 7"/>
</dbReference>
<proteinExistence type="predicted"/>
<keyword evidence="2" id="KW-1185">Reference proteome</keyword>
<sequence>GSLGGSDELVVSADGVFEGCEVVQCLILAPLLFESLACLLRFLDISGEPEALSVSCLLEGFLVGARVLAQSSIHCLRLQAALSVLVV</sequence>
<protein>
    <submittedName>
        <fullName evidence="1">Uncharacterized protein</fullName>
    </submittedName>
</protein>
<comment type="caution">
    <text evidence="1">The sequence shown here is derived from an EMBL/GenBank/DDBJ whole genome shotgun (WGS) entry which is preliminary data.</text>
</comment>
<dbReference type="AlphaFoldDB" id="A0AAV7P0U7"/>
<dbReference type="EMBL" id="JANPWB010000011">
    <property type="protein sequence ID" value="KAJ1121920.1"/>
    <property type="molecule type" value="Genomic_DNA"/>
</dbReference>
<organism evidence="1 2">
    <name type="scientific">Pleurodeles waltl</name>
    <name type="common">Iberian ribbed newt</name>
    <dbReference type="NCBI Taxonomy" id="8319"/>
    <lineage>
        <taxon>Eukaryota</taxon>
        <taxon>Metazoa</taxon>
        <taxon>Chordata</taxon>
        <taxon>Craniata</taxon>
        <taxon>Vertebrata</taxon>
        <taxon>Euteleostomi</taxon>
        <taxon>Amphibia</taxon>
        <taxon>Batrachia</taxon>
        <taxon>Caudata</taxon>
        <taxon>Salamandroidea</taxon>
        <taxon>Salamandridae</taxon>
        <taxon>Pleurodelinae</taxon>
        <taxon>Pleurodeles</taxon>
    </lineage>
</organism>
<feature type="non-terminal residue" evidence="1">
    <location>
        <position position="87"/>
    </location>
</feature>
<evidence type="ECO:0000313" key="2">
    <source>
        <dbReference type="Proteomes" id="UP001066276"/>
    </source>
</evidence>
<evidence type="ECO:0000313" key="1">
    <source>
        <dbReference type="EMBL" id="KAJ1121920.1"/>
    </source>
</evidence>
<feature type="non-terminal residue" evidence="1">
    <location>
        <position position="1"/>
    </location>
</feature>